<reference evidence="3 4" key="1">
    <citation type="submission" date="2023-08" db="EMBL/GenBank/DDBJ databases">
        <title>Comparative genomics and taxonomic characterization of three novel marine species of genus Marivirga.</title>
        <authorList>
            <person name="Muhammad N."/>
            <person name="Kim S.-G."/>
        </authorList>
    </citation>
    <scope>NUCLEOTIDE SEQUENCE [LARGE SCALE GENOMIC DNA]</scope>
    <source>
        <strain evidence="3 4">BDSF4-3</strain>
    </source>
</reference>
<dbReference type="EMBL" id="CP129971">
    <property type="protein sequence ID" value="WKK74450.2"/>
    <property type="molecule type" value="Genomic_DNA"/>
</dbReference>
<sequence>MKTTLYLTTIVLSTFLSCNSKKEGHDVKENIAEFSGQNILLKTVDYMAAPIAKKIDHHPELFTHLDEVEIFSMAYYSDSLLVSGFMVQPKKPGKYPVIILNRGGNQELGRLLVATAVEVMAPFAAEGFVVVASNYRGNSGSEGKEEFGGADVMDNINLISHLHEIEKADTNNINLLGISRGGMMNYLTLKNYKGDKIKSSAAIGGVSDLEITLKHHPEMEGVYQELIPDYNEKPKEVLQARSANYWTNELPDIPYIILHSNTDEHVHHSQALMLADSLKKYSKNVDLQIFENDSHGLTNNREKVIAEIMKVFKESSSNSGVY</sequence>
<dbReference type="SUPFAM" id="SSF53474">
    <property type="entry name" value="alpha/beta-Hydrolases"/>
    <property type="match status" value="1"/>
</dbReference>
<dbReference type="KEGG" id="msaa:QYS49_22290"/>
<dbReference type="PANTHER" id="PTHR42776">
    <property type="entry name" value="SERINE PEPTIDASE S9 FAMILY MEMBER"/>
    <property type="match status" value="1"/>
</dbReference>
<evidence type="ECO:0000259" key="2">
    <source>
        <dbReference type="Pfam" id="PF00326"/>
    </source>
</evidence>
<dbReference type="PROSITE" id="PS51257">
    <property type="entry name" value="PROKAR_LIPOPROTEIN"/>
    <property type="match status" value="1"/>
</dbReference>
<dbReference type="Pfam" id="PF00326">
    <property type="entry name" value="Peptidase_S9"/>
    <property type="match status" value="1"/>
</dbReference>
<evidence type="ECO:0000256" key="1">
    <source>
        <dbReference type="ARBA" id="ARBA00022801"/>
    </source>
</evidence>
<dbReference type="PANTHER" id="PTHR42776:SF27">
    <property type="entry name" value="DIPEPTIDYL PEPTIDASE FAMILY MEMBER 6"/>
    <property type="match status" value="1"/>
</dbReference>
<dbReference type="GO" id="GO:0006508">
    <property type="term" value="P:proteolysis"/>
    <property type="evidence" value="ECO:0007669"/>
    <property type="project" value="InterPro"/>
</dbReference>
<evidence type="ECO:0000313" key="3">
    <source>
        <dbReference type="EMBL" id="WKK74450.2"/>
    </source>
</evidence>
<dbReference type="Proteomes" id="UP001230496">
    <property type="component" value="Chromosome"/>
</dbReference>
<dbReference type="RefSeq" id="WP_308347560.1">
    <property type="nucleotide sequence ID" value="NZ_CP129971.1"/>
</dbReference>
<protein>
    <submittedName>
        <fullName evidence="3">Prolyl oligopeptidase family serine peptidase</fullName>
    </submittedName>
</protein>
<accession>A0AA49GD44</accession>
<gene>
    <name evidence="3" type="ORF">QYS49_22290</name>
</gene>
<feature type="domain" description="Peptidase S9 prolyl oligopeptidase catalytic" evidence="2">
    <location>
        <begin position="120"/>
        <end position="310"/>
    </location>
</feature>
<dbReference type="Gene3D" id="3.40.50.1820">
    <property type="entry name" value="alpha/beta hydrolase"/>
    <property type="match status" value="1"/>
</dbReference>
<dbReference type="AlphaFoldDB" id="A0AA49GD44"/>
<dbReference type="InterPro" id="IPR001375">
    <property type="entry name" value="Peptidase_S9_cat"/>
</dbReference>
<name>A0AA49GD44_9BACT</name>
<dbReference type="InterPro" id="IPR029058">
    <property type="entry name" value="AB_hydrolase_fold"/>
</dbReference>
<dbReference type="GO" id="GO:0004252">
    <property type="term" value="F:serine-type endopeptidase activity"/>
    <property type="evidence" value="ECO:0007669"/>
    <property type="project" value="TreeGrafter"/>
</dbReference>
<organism evidence="3 4">
    <name type="scientific">Marivirga salinarum</name>
    <dbReference type="NCBI Taxonomy" id="3059078"/>
    <lineage>
        <taxon>Bacteria</taxon>
        <taxon>Pseudomonadati</taxon>
        <taxon>Bacteroidota</taxon>
        <taxon>Cytophagia</taxon>
        <taxon>Cytophagales</taxon>
        <taxon>Marivirgaceae</taxon>
        <taxon>Marivirga</taxon>
    </lineage>
</organism>
<proteinExistence type="predicted"/>
<keyword evidence="4" id="KW-1185">Reference proteome</keyword>
<keyword evidence="1" id="KW-0378">Hydrolase</keyword>
<evidence type="ECO:0000313" key="4">
    <source>
        <dbReference type="Proteomes" id="UP001230496"/>
    </source>
</evidence>